<name>A0A8K0K463_LADFU</name>
<reference evidence="1" key="1">
    <citation type="submission" date="2013-04" db="EMBL/GenBank/DDBJ databases">
        <authorList>
            <person name="Qu J."/>
            <person name="Murali S.C."/>
            <person name="Bandaranaike D."/>
            <person name="Bellair M."/>
            <person name="Blankenburg K."/>
            <person name="Chao H."/>
            <person name="Dinh H."/>
            <person name="Doddapaneni H."/>
            <person name="Downs B."/>
            <person name="Dugan-Rocha S."/>
            <person name="Elkadiri S."/>
            <person name="Gnanaolivu R.D."/>
            <person name="Hernandez B."/>
            <person name="Javaid M."/>
            <person name="Jayaseelan J.C."/>
            <person name="Lee S."/>
            <person name="Li M."/>
            <person name="Ming W."/>
            <person name="Munidasa M."/>
            <person name="Muniz J."/>
            <person name="Nguyen L."/>
            <person name="Ongeri F."/>
            <person name="Osuji N."/>
            <person name="Pu L.-L."/>
            <person name="Puazo M."/>
            <person name="Qu C."/>
            <person name="Quiroz J."/>
            <person name="Raj R."/>
            <person name="Weissenberger G."/>
            <person name="Xin Y."/>
            <person name="Zou X."/>
            <person name="Han Y."/>
            <person name="Richards S."/>
            <person name="Worley K."/>
            <person name="Muzny D."/>
            <person name="Gibbs R."/>
        </authorList>
    </citation>
    <scope>NUCLEOTIDE SEQUENCE</scope>
    <source>
        <strain evidence="1">Sampled in the wild</strain>
    </source>
</reference>
<dbReference type="Gene3D" id="3.20.20.80">
    <property type="entry name" value="Glycosidases"/>
    <property type="match status" value="1"/>
</dbReference>
<dbReference type="EMBL" id="KZ308355">
    <property type="protein sequence ID" value="KAG8228002.1"/>
    <property type="molecule type" value="Genomic_DNA"/>
</dbReference>
<dbReference type="OrthoDB" id="7091130at2759"/>
<reference evidence="1" key="2">
    <citation type="submission" date="2017-10" db="EMBL/GenBank/DDBJ databases">
        <title>Ladona fulva Genome sequencing and assembly.</title>
        <authorList>
            <person name="Murali S."/>
            <person name="Richards S."/>
            <person name="Bandaranaike D."/>
            <person name="Bellair M."/>
            <person name="Blankenburg K."/>
            <person name="Chao H."/>
            <person name="Dinh H."/>
            <person name="Doddapaneni H."/>
            <person name="Dugan-Rocha S."/>
            <person name="Elkadiri S."/>
            <person name="Gnanaolivu R."/>
            <person name="Hernandez B."/>
            <person name="Skinner E."/>
            <person name="Javaid M."/>
            <person name="Lee S."/>
            <person name="Li M."/>
            <person name="Ming W."/>
            <person name="Munidasa M."/>
            <person name="Muniz J."/>
            <person name="Nguyen L."/>
            <person name="Hughes D."/>
            <person name="Osuji N."/>
            <person name="Pu L.-L."/>
            <person name="Puazo M."/>
            <person name="Qu C."/>
            <person name="Quiroz J."/>
            <person name="Raj R."/>
            <person name="Weissenberger G."/>
            <person name="Xin Y."/>
            <person name="Zou X."/>
            <person name="Han Y."/>
            <person name="Worley K."/>
            <person name="Muzny D."/>
            <person name="Gibbs R."/>
        </authorList>
    </citation>
    <scope>NUCLEOTIDE SEQUENCE</scope>
    <source>
        <strain evidence="1">Sampled in the wild</strain>
    </source>
</reference>
<proteinExistence type="predicted"/>
<dbReference type="SUPFAM" id="SSF51445">
    <property type="entry name" value="(Trans)glycosidases"/>
    <property type="match status" value="1"/>
</dbReference>
<evidence type="ECO:0000313" key="2">
    <source>
        <dbReference type="Proteomes" id="UP000792457"/>
    </source>
</evidence>
<gene>
    <name evidence="1" type="ORF">J437_LFUL007975</name>
</gene>
<evidence type="ECO:0000313" key="1">
    <source>
        <dbReference type="EMBL" id="KAG8228002.1"/>
    </source>
</evidence>
<keyword evidence="2" id="KW-1185">Reference proteome</keyword>
<protein>
    <submittedName>
        <fullName evidence="1">Uncharacterized protein</fullName>
    </submittedName>
</protein>
<accession>A0A8K0K463</accession>
<dbReference type="InterPro" id="IPR017853">
    <property type="entry name" value="GH"/>
</dbReference>
<dbReference type="Proteomes" id="UP000792457">
    <property type="component" value="Unassembled WGS sequence"/>
</dbReference>
<comment type="caution">
    <text evidence="1">The sequence shown here is derived from an EMBL/GenBank/DDBJ whole genome shotgun (WGS) entry which is preliminary data.</text>
</comment>
<organism evidence="1 2">
    <name type="scientific">Ladona fulva</name>
    <name type="common">Scarce chaser dragonfly</name>
    <name type="synonym">Libellula fulva</name>
    <dbReference type="NCBI Taxonomy" id="123851"/>
    <lineage>
        <taxon>Eukaryota</taxon>
        <taxon>Metazoa</taxon>
        <taxon>Ecdysozoa</taxon>
        <taxon>Arthropoda</taxon>
        <taxon>Hexapoda</taxon>
        <taxon>Insecta</taxon>
        <taxon>Pterygota</taxon>
        <taxon>Palaeoptera</taxon>
        <taxon>Odonata</taxon>
        <taxon>Epiprocta</taxon>
        <taxon>Anisoptera</taxon>
        <taxon>Libelluloidea</taxon>
        <taxon>Libellulidae</taxon>
        <taxon>Ladona</taxon>
    </lineage>
</organism>
<dbReference type="AlphaFoldDB" id="A0A8K0K463"/>
<sequence length="102" mass="11884">MVSPVHECLVVNDPYRPWWERYQVISYKIVSRSGNEDEFADMVRRCNAVGVRYVSLSRHADCVAEDFLQFVIVVRCGPCLGPEESPFFRGTNYHRTPLRMEV</sequence>